<comment type="caution">
    <text evidence="2">The sequence shown here is derived from an EMBL/GenBank/DDBJ whole genome shotgun (WGS) entry which is preliminary data.</text>
</comment>
<dbReference type="InterPro" id="IPR004332">
    <property type="entry name" value="Transposase_MuDR"/>
</dbReference>
<evidence type="ECO:0000259" key="1">
    <source>
        <dbReference type="Pfam" id="PF03108"/>
    </source>
</evidence>
<dbReference type="EMBL" id="JANJYJ010000005">
    <property type="protein sequence ID" value="KAK3213032.1"/>
    <property type="molecule type" value="Genomic_DNA"/>
</dbReference>
<dbReference type="AlphaFoldDB" id="A0AAE0AGX3"/>
<dbReference type="Pfam" id="PF03108">
    <property type="entry name" value="DBD_Tnp_Mut"/>
    <property type="match status" value="1"/>
</dbReference>
<dbReference type="Proteomes" id="UP001281410">
    <property type="component" value="Unassembled WGS sequence"/>
</dbReference>
<gene>
    <name evidence="2" type="ORF">Dsin_017738</name>
</gene>
<feature type="domain" description="Transposase MuDR plant" evidence="1">
    <location>
        <begin position="170"/>
        <end position="235"/>
    </location>
</feature>
<evidence type="ECO:0000313" key="3">
    <source>
        <dbReference type="Proteomes" id="UP001281410"/>
    </source>
</evidence>
<reference evidence="2" key="1">
    <citation type="journal article" date="2023" name="Plant J.">
        <title>Genome sequences and population genomics provide insights into the demographic history, inbreeding, and mutation load of two 'living fossil' tree species of Dipteronia.</title>
        <authorList>
            <person name="Feng Y."/>
            <person name="Comes H.P."/>
            <person name="Chen J."/>
            <person name="Zhu S."/>
            <person name="Lu R."/>
            <person name="Zhang X."/>
            <person name="Li P."/>
            <person name="Qiu J."/>
            <person name="Olsen K.M."/>
            <person name="Qiu Y."/>
        </authorList>
    </citation>
    <scope>NUCLEOTIDE SEQUENCE</scope>
    <source>
        <strain evidence="2">NBL</strain>
    </source>
</reference>
<sequence length="256" mass="29591">MDVLKVTVQFGTHLVDIGCCYTDHISLLSLVHETCERHTGKSKVPKEKYDVRVFLPWCDEVVKVLTDAELIQVFKKFQEKGLDEIVIQVEQKPDLEEMSNYGSYNEEVGGVVDGIVRDDDVFTECMRLFDGYQSKSGDKFDSDSDHEQSEAKVVRLMNGTYFQPMVGGGIQFHVGQTHDSMDKLRNTFREYAIQEGVELDRMKNQKCRLTYRCKAKGCPWRIHASCMIDKVTVMIKTYNDQYECHRVYNNIEVKVK</sequence>
<protein>
    <recommendedName>
        <fullName evidence="1">Transposase MuDR plant domain-containing protein</fullName>
    </recommendedName>
</protein>
<proteinExistence type="predicted"/>
<keyword evidence="3" id="KW-1185">Reference proteome</keyword>
<organism evidence="2 3">
    <name type="scientific">Dipteronia sinensis</name>
    <dbReference type="NCBI Taxonomy" id="43782"/>
    <lineage>
        <taxon>Eukaryota</taxon>
        <taxon>Viridiplantae</taxon>
        <taxon>Streptophyta</taxon>
        <taxon>Embryophyta</taxon>
        <taxon>Tracheophyta</taxon>
        <taxon>Spermatophyta</taxon>
        <taxon>Magnoliopsida</taxon>
        <taxon>eudicotyledons</taxon>
        <taxon>Gunneridae</taxon>
        <taxon>Pentapetalae</taxon>
        <taxon>rosids</taxon>
        <taxon>malvids</taxon>
        <taxon>Sapindales</taxon>
        <taxon>Sapindaceae</taxon>
        <taxon>Hippocastanoideae</taxon>
        <taxon>Acereae</taxon>
        <taxon>Dipteronia</taxon>
    </lineage>
</organism>
<evidence type="ECO:0000313" key="2">
    <source>
        <dbReference type="EMBL" id="KAK3213032.1"/>
    </source>
</evidence>
<accession>A0AAE0AGX3</accession>
<name>A0AAE0AGX3_9ROSI</name>